<evidence type="ECO:0000313" key="1">
    <source>
        <dbReference type="EMBL" id="GFR86145.1"/>
    </source>
</evidence>
<evidence type="ECO:0000313" key="2">
    <source>
        <dbReference type="Proteomes" id="UP000762676"/>
    </source>
</evidence>
<keyword evidence="1" id="KW-0067">ATP-binding</keyword>
<proteinExistence type="predicted"/>
<organism evidence="1 2">
    <name type="scientific">Elysia marginata</name>
    <dbReference type="NCBI Taxonomy" id="1093978"/>
    <lineage>
        <taxon>Eukaryota</taxon>
        <taxon>Metazoa</taxon>
        <taxon>Spiralia</taxon>
        <taxon>Lophotrochozoa</taxon>
        <taxon>Mollusca</taxon>
        <taxon>Gastropoda</taxon>
        <taxon>Heterobranchia</taxon>
        <taxon>Euthyneura</taxon>
        <taxon>Panpulmonata</taxon>
        <taxon>Sacoglossa</taxon>
        <taxon>Placobranchoidea</taxon>
        <taxon>Plakobranchidae</taxon>
        <taxon>Elysia</taxon>
    </lineage>
</organism>
<dbReference type="GO" id="GO:0004386">
    <property type="term" value="F:helicase activity"/>
    <property type="evidence" value="ECO:0007669"/>
    <property type="project" value="UniProtKB-KW"/>
</dbReference>
<keyword evidence="2" id="KW-1185">Reference proteome</keyword>
<sequence length="208" mass="24456">MFLESLNKEKEMLSIGDFDLHFETNIAPDVQKLKTLQEDYNLRQFVNKTTHRKNHILDLLLVRKLQHDIHGLSIEDNVSLIMSLSFLWKLSVPPCVKQKVKSRRRLKSIDIDIFTLDVDTSLKQIEHVTYLALKDKTKDILDKHASGREISVKPRKPTPWITQAVKAAKQEQRQAERQWRKLGTQVYRDIYIHHRKNTKSIAVAEKRQ</sequence>
<accession>A0AAV4GM91</accession>
<gene>
    <name evidence="1" type="ORF">ElyMa_002460200</name>
</gene>
<keyword evidence="1" id="KW-0378">Hydrolase</keyword>
<name>A0AAV4GM91_9GAST</name>
<dbReference type="Proteomes" id="UP000762676">
    <property type="component" value="Unassembled WGS sequence"/>
</dbReference>
<protein>
    <submittedName>
        <fullName evidence="1">ATP-dependent DNA helicase</fullName>
    </submittedName>
</protein>
<dbReference type="PANTHER" id="PTHR46670">
    <property type="entry name" value="ENDO/EXONUCLEASE/PHOSPHATASE DOMAIN-CONTAINING PROTEIN"/>
    <property type="match status" value="1"/>
</dbReference>
<dbReference type="PANTHER" id="PTHR46670:SF3">
    <property type="entry name" value="ENDONUCLEASE_EXONUCLEASE_PHOSPHATASE DOMAIN-CONTAINING PROTEIN"/>
    <property type="match status" value="1"/>
</dbReference>
<keyword evidence="1" id="KW-0347">Helicase</keyword>
<reference evidence="1 2" key="1">
    <citation type="journal article" date="2021" name="Elife">
        <title>Chloroplast acquisition without the gene transfer in kleptoplastic sea slugs, Plakobranchus ocellatus.</title>
        <authorList>
            <person name="Maeda T."/>
            <person name="Takahashi S."/>
            <person name="Yoshida T."/>
            <person name="Shimamura S."/>
            <person name="Takaki Y."/>
            <person name="Nagai Y."/>
            <person name="Toyoda A."/>
            <person name="Suzuki Y."/>
            <person name="Arimoto A."/>
            <person name="Ishii H."/>
            <person name="Satoh N."/>
            <person name="Nishiyama T."/>
            <person name="Hasebe M."/>
            <person name="Maruyama T."/>
            <person name="Minagawa J."/>
            <person name="Obokata J."/>
            <person name="Shigenobu S."/>
        </authorList>
    </citation>
    <scope>NUCLEOTIDE SEQUENCE [LARGE SCALE GENOMIC DNA]</scope>
</reference>
<dbReference type="AlphaFoldDB" id="A0AAV4GM91"/>
<dbReference type="EMBL" id="BMAT01005044">
    <property type="protein sequence ID" value="GFR86145.1"/>
    <property type="molecule type" value="Genomic_DNA"/>
</dbReference>
<comment type="caution">
    <text evidence="1">The sequence shown here is derived from an EMBL/GenBank/DDBJ whole genome shotgun (WGS) entry which is preliminary data.</text>
</comment>
<keyword evidence="1" id="KW-0547">Nucleotide-binding</keyword>